<dbReference type="RefSeq" id="WP_115171989.1">
    <property type="nucleotide sequence ID" value="NZ_UGYW01000002.1"/>
</dbReference>
<reference evidence="3 4" key="1">
    <citation type="submission" date="2018-06" db="EMBL/GenBank/DDBJ databases">
        <authorList>
            <consortium name="Pathogen Informatics"/>
            <person name="Doyle S."/>
        </authorList>
    </citation>
    <scope>NUCLEOTIDE SEQUENCE [LARGE SCALE GENOMIC DNA]</scope>
    <source>
        <strain evidence="3 4">NCTC11388</strain>
    </source>
</reference>
<dbReference type="Gene3D" id="3.40.50.620">
    <property type="entry name" value="HUPs"/>
    <property type="match status" value="1"/>
</dbReference>
<dbReference type="Proteomes" id="UP000254893">
    <property type="component" value="Unassembled WGS sequence"/>
</dbReference>
<evidence type="ECO:0000259" key="2">
    <source>
        <dbReference type="Pfam" id="PF02698"/>
    </source>
</evidence>
<dbReference type="InterPro" id="IPR014729">
    <property type="entry name" value="Rossmann-like_a/b/a_fold"/>
</dbReference>
<evidence type="ECO:0000313" key="4">
    <source>
        <dbReference type="Proteomes" id="UP000254893"/>
    </source>
</evidence>
<dbReference type="EMBL" id="UGYW01000002">
    <property type="protein sequence ID" value="SUJ30996.1"/>
    <property type="molecule type" value="Genomic_DNA"/>
</dbReference>
<evidence type="ECO:0000256" key="1">
    <source>
        <dbReference type="SAM" id="SignalP"/>
    </source>
</evidence>
<dbReference type="AlphaFoldDB" id="A0A380CXJ3"/>
<sequence>MKTILKLILLTLGTCFSHVSGAQDFSACQTPQDWVIAKNYYATSLLAQDSGLSNRILSDPDMHSMLEKRHARYMESANCADVACFLRAFRWNEQEVETIVSVFSKRLQTDKELKALVKNKLIPSCTYGMVVQGGESTYLAKALRQDLNAMNYVIDVYAGAKKPNYPKIDSISFDSTKKAYLYLLKDVAQDILKDVRRPEEAYYESLWTAVRLLEVNERWDAAQLEPLMQLENKKAYDAIRKTDFGRYPYSLLLTLGAGPEVYDQPISPGGMLRCRMAARSYFQGLAPFIVVSGGRVHPYKTPYIEAIEMKKYLMQVLNVPEEAILIDPHARHTTTNMRNTARILLHYGFPADKYAIVNSSVPHIDAVEKMADRCVRELGYVPYVLGKRISEVIIEFKPREEALTIDPDEPMDP</sequence>
<accession>A0A380CXJ3</accession>
<proteinExistence type="predicted"/>
<dbReference type="InterPro" id="IPR003848">
    <property type="entry name" value="DUF218"/>
</dbReference>
<evidence type="ECO:0000313" key="3">
    <source>
        <dbReference type="EMBL" id="SUJ30996.1"/>
    </source>
</evidence>
<organism evidence="3 4">
    <name type="scientific">Sphingobacterium spiritivorum</name>
    <name type="common">Flavobacterium spiritivorum</name>
    <dbReference type="NCBI Taxonomy" id="258"/>
    <lineage>
        <taxon>Bacteria</taxon>
        <taxon>Pseudomonadati</taxon>
        <taxon>Bacteroidota</taxon>
        <taxon>Sphingobacteriia</taxon>
        <taxon>Sphingobacteriales</taxon>
        <taxon>Sphingobacteriaceae</taxon>
        <taxon>Sphingobacterium</taxon>
    </lineage>
</organism>
<feature type="chain" id="PRO_5016582421" evidence="1">
    <location>
        <begin position="23"/>
        <end position="413"/>
    </location>
</feature>
<feature type="signal peptide" evidence="1">
    <location>
        <begin position="1"/>
        <end position="22"/>
    </location>
</feature>
<dbReference type="Pfam" id="PF02698">
    <property type="entry name" value="DUF218"/>
    <property type="match status" value="1"/>
</dbReference>
<protein>
    <submittedName>
        <fullName evidence="3">DUF218 domain</fullName>
    </submittedName>
</protein>
<gene>
    <name evidence="3" type="ORF">NCTC11388_04931</name>
</gene>
<keyword evidence="1" id="KW-0732">Signal</keyword>
<name>A0A380CXJ3_SPHSI</name>
<dbReference type="CDD" id="cd06259">
    <property type="entry name" value="YdcF-like"/>
    <property type="match status" value="1"/>
</dbReference>
<feature type="domain" description="DUF218" evidence="2">
    <location>
        <begin position="272"/>
        <end position="374"/>
    </location>
</feature>